<comment type="function">
    <text evidence="7">Involved in both the assembly of spliceosomal snRNPs and the methylation of Sm proteins. Chaperone that regulates the assembly of spliceosomal U1, U2, U4 and U5 small nuclear ribonucleoproteins (snRNPs), the building blocks of the spliceosome, and thereby plays an important role in the splicing of cellular pre-mRNAs. Most spliceosomal snRNPs contain a common set of Sm proteins SNRPB, SNRPD1, SNRPD2, SNRPD3, SNRPE, SNRPF and SNRPG that assemble in a heptameric protein ring on the Sm site of the small nuclear RNA to form the core snRNP (Sm core). In the cytosol, the Sm proteins SNRPD1, SNRPD2, SNRPE, SNRPF and SNRPG are trapped in an inactive 6S pICln-Sm complex by the chaperone CLNS1A that controls the assembly of the core snRNP. Dissociation by the SMN complex of CLNS1A from the trapped Sm proteins and their transfer to an SMN-Sm complex triggers the assembly of core snRNPs and their transport to the nucleus.</text>
</comment>
<proteinExistence type="inferred from homology"/>
<evidence type="ECO:0000313" key="9">
    <source>
        <dbReference type="Proteomes" id="UP000515146"/>
    </source>
</evidence>
<dbReference type="OrthoDB" id="19714at2759"/>
<dbReference type="GO" id="GO:0006821">
    <property type="term" value="P:chloride transport"/>
    <property type="evidence" value="ECO:0007669"/>
    <property type="project" value="InterPro"/>
</dbReference>
<evidence type="ECO:0000256" key="6">
    <source>
        <dbReference type="ARBA" id="ARBA00023242"/>
    </source>
</evidence>
<dbReference type="PRINTS" id="PR01348">
    <property type="entry name" value="ICLNCHANNEL"/>
</dbReference>
<dbReference type="CTD" id="36997"/>
<dbReference type="InterPro" id="IPR011993">
    <property type="entry name" value="PH-like_dom_sf"/>
</dbReference>
<comment type="similarity">
    <text evidence="3">Belongs to the pICln (TC 1.A.47) family.</text>
</comment>
<dbReference type="GO" id="GO:0000387">
    <property type="term" value="P:spliceosomal snRNP assembly"/>
    <property type="evidence" value="ECO:0007669"/>
    <property type="project" value="InterPro"/>
</dbReference>
<evidence type="ECO:0000256" key="8">
    <source>
        <dbReference type="SAM" id="MobiDB-lite"/>
    </source>
</evidence>
<evidence type="ECO:0000256" key="1">
    <source>
        <dbReference type="ARBA" id="ARBA00004123"/>
    </source>
</evidence>
<feature type="region of interest" description="Disordered" evidence="8">
    <location>
        <begin position="167"/>
        <end position="230"/>
    </location>
</feature>
<feature type="compositionally biased region" description="Acidic residues" evidence="8">
    <location>
        <begin position="195"/>
        <end position="204"/>
    </location>
</feature>
<comment type="subcellular location">
    <subcellularLocation>
        <location evidence="2">Cytoplasm</location>
    </subcellularLocation>
    <subcellularLocation>
        <location evidence="1">Nucleus</location>
    </subcellularLocation>
</comment>
<dbReference type="Pfam" id="PF03517">
    <property type="entry name" value="Voldacs"/>
    <property type="match status" value="1"/>
</dbReference>
<gene>
    <name evidence="10" type="primary">LOC113794330</name>
</gene>
<dbReference type="PANTHER" id="PTHR21399">
    <property type="entry name" value="CHLORIDE CONDUCTANCE REGULATORY PROTEIN ICLN"/>
    <property type="match status" value="1"/>
</dbReference>
<dbReference type="InterPro" id="IPR003521">
    <property type="entry name" value="ICln"/>
</dbReference>
<dbReference type="PANTHER" id="PTHR21399:SF0">
    <property type="entry name" value="METHYLOSOME SUBUNIT PICLN"/>
    <property type="match status" value="1"/>
</dbReference>
<accession>A0A6P6Y5G3</accession>
<dbReference type="GO" id="GO:0034709">
    <property type="term" value="C:methylosome"/>
    <property type="evidence" value="ECO:0007669"/>
    <property type="project" value="InterPro"/>
</dbReference>
<evidence type="ECO:0000313" key="10">
    <source>
        <dbReference type="RefSeq" id="XP_027200246.1"/>
    </source>
</evidence>
<organism evidence="9 10">
    <name type="scientific">Dermatophagoides pteronyssinus</name>
    <name type="common">European house dust mite</name>
    <dbReference type="NCBI Taxonomy" id="6956"/>
    <lineage>
        <taxon>Eukaryota</taxon>
        <taxon>Metazoa</taxon>
        <taxon>Ecdysozoa</taxon>
        <taxon>Arthropoda</taxon>
        <taxon>Chelicerata</taxon>
        <taxon>Arachnida</taxon>
        <taxon>Acari</taxon>
        <taxon>Acariformes</taxon>
        <taxon>Sarcoptiformes</taxon>
        <taxon>Astigmata</taxon>
        <taxon>Psoroptidia</taxon>
        <taxon>Analgoidea</taxon>
        <taxon>Pyroglyphidae</taxon>
        <taxon>Dermatophagoidinae</taxon>
        <taxon>Dermatophagoides</taxon>
    </lineage>
</organism>
<evidence type="ECO:0000256" key="7">
    <source>
        <dbReference type="ARBA" id="ARBA00045890"/>
    </source>
</evidence>
<dbReference type="Proteomes" id="UP000515146">
    <property type="component" value="Unplaced"/>
</dbReference>
<dbReference type="GO" id="GO:0034715">
    <property type="term" value="C:pICln-Sm protein complex"/>
    <property type="evidence" value="ECO:0007669"/>
    <property type="project" value="InterPro"/>
</dbReference>
<dbReference type="GO" id="GO:0005886">
    <property type="term" value="C:plasma membrane"/>
    <property type="evidence" value="ECO:0007669"/>
    <property type="project" value="InterPro"/>
</dbReference>
<evidence type="ECO:0000256" key="4">
    <source>
        <dbReference type="ARBA" id="ARBA00015653"/>
    </source>
</evidence>
<evidence type="ECO:0000256" key="3">
    <source>
        <dbReference type="ARBA" id="ARBA00007054"/>
    </source>
</evidence>
<dbReference type="KEGG" id="dpte:113794330"/>
<protein>
    <recommendedName>
        <fullName evidence="4">Methylosome subunit pICln</fullName>
    </recommendedName>
</protein>
<dbReference type="GO" id="GO:0045292">
    <property type="term" value="P:mRNA cis splicing, via spliceosome"/>
    <property type="evidence" value="ECO:0007669"/>
    <property type="project" value="TreeGrafter"/>
</dbReference>
<dbReference type="InterPro" id="IPR039924">
    <property type="entry name" value="ICln/Lot5/Saf5"/>
</dbReference>
<dbReference type="GO" id="GO:0005681">
    <property type="term" value="C:spliceosomal complex"/>
    <property type="evidence" value="ECO:0007669"/>
    <property type="project" value="TreeGrafter"/>
</dbReference>
<dbReference type="RefSeq" id="XP_027200246.1">
    <property type="nucleotide sequence ID" value="XM_027344445.1"/>
</dbReference>
<name>A0A6P6Y5G3_DERPT</name>
<keyword evidence="5" id="KW-0963">Cytoplasm</keyword>
<evidence type="ECO:0000256" key="5">
    <source>
        <dbReference type="ARBA" id="ARBA00022490"/>
    </source>
</evidence>
<feature type="compositionally biased region" description="Acidic residues" evidence="8">
    <location>
        <begin position="119"/>
        <end position="135"/>
    </location>
</feature>
<evidence type="ECO:0000256" key="2">
    <source>
        <dbReference type="ARBA" id="ARBA00004496"/>
    </source>
</evidence>
<reference evidence="10" key="1">
    <citation type="submission" date="2025-08" db="UniProtKB">
        <authorList>
            <consortium name="RefSeq"/>
        </authorList>
    </citation>
    <scope>IDENTIFICATION</scope>
    <source>
        <strain evidence="10">Airmid</strain>
    </source>
</reference>
<dbReference type="FunCoup" id="A0A6P6Y5G3">
    <property type="interactions" value="939"/>
</dbReference>
<dbReference type="GO" id="GO:0006884">
    <property type="term" value="P:cell volume homeostasis"/>
    <property type="evidence" value="ECO:0007669"/>
    <property type="project" value="InterPro"/>
</dbReference>
<dbReference type="Gene3D" id="2.30.29.30">
    <property type="entry name" value="Pleckstrin-homology domain (PH domain)/Phosphotyrosine-binding domain (PTB)"/>
    <property type="match status" value="1"/>
</dbReference>
<keyword evidence="9" id="KW-1185">Reference proteome</keyword>
<sequence>MLVLSSIELPNVDDDHVEHVKHLEPQTLAFITTTTTTTIQNQNQNNHQLLGEGTLFIGEDRFTWRTENGQGFSLEYPQISLHATSRDLNNFHSECLYLMFENNNNIISAQQPLSSSSNDDQDENNDEDEDDDDEGNNNKNIIELRLVPKDLSKLDLMYQALSECQLMHPDPDDDLNPFDDNDDDENGEFFGNFGDDNDGDDNDDGQGQQQEQEQDDERMDYTNGQFDDAH</sequence>
<dbReference type="GO" id="GO:0005829">
    <property type="term" value="C:cytosol"/>
    <property type="evidence" value="ECO:0007669"/>
    <property type="project" value="InterPro"/>
</dbReference>
<keyword evidence="6" id="KW-0539">Nucleus</keyword>
<dbReference type="InParanoid" id="A0A6P6Y5G3"/>
<feature type="compositionally biased region" description="Acidic residues" evidence="8">
    <location>
        <begin position="171"/>
        <end position="187"/>
    </location>
</feature>
<dbReference type="AlphaFoldDB" id="A0A6P6Y5G3"/>
<feature type="region of interest" description="Disordered" evidence="8">
    <location>
        <begin position="110"/>
        <end position="141"/>
    </location>
</feature>